<protein>
    <submittedName>
        <fullName evidence="9">Carbohydrate ABC transporter permease</fullName>
    </submittedName>
</protein>
<evidence type="ECO:0000256" key="2">
    <source>
        <dbReference type="ARBA" id="ARBA00022448"/>
    </source>
</evidence>
<evidence type="ECO:0000259" key="8">
    <source>
        <dbReference type="PROSITE" id="PS50928"/>
    </source>
</evidence>
<evidence type="ECO:0000256" key="5">
    <source>
        <dbReference type="ARBA" id="ARBA00022989"/>
    </source>
</evidence>
<keyword evidence="4 7" id="KW-0812">Transmembrane</keyword>
<feature type="transmembrane region" description="Helical" evidence="7">
    <location>
        <begin position="157"/>
        <end position="174"/>
    </location>
</feature>
<evidence type="ECO:0000256" key="1">
    <source>
        <dbReference type="ARBA" id="ARBA00004651"/>
    </source>
</evidence>
<feature type="transmembrane region" description="Helical" evidence="7">
    <location>
        <begin position="94"/>
        <end position="116"/>
    </location>
</feature>
<keyword evidence="3" id="KW-1003">Cell membrane</keyword>
<reference evidence="9" key="1">
    <citation type="submission" date="2019-09" db="EMBL/GenBank/DDBJ databases">
        <title>Characterisation of the sponge microbiome using genome-centric metagenomics.</title>
        <authorList>
            <person name="Engelberts J.P."/>
            <person name="Robbins S.J."/>
            <person name="De Goeij J.M."/>
            <person name="Aranda M."/>
            <person name="Bell S.C."/>
            <person name="Webster N.S."/>
        </authorList>
    </citation>
    <scope>NUCLEOTIDE SEQUENCE</scope>
    <source>
        <strain evidence="9">SB0664_bin_27</strain>
    </source>
</reference>
<feature type="transmembrane region" description="Helical" evidence="7">
    <location>
        <begin position="23"/>
        <end position="46"/>
    </location>
</feature>
<evidence type="ECO:0000256" key="4">
    <source>
        <dbReference type="ARBA" id="ARBA00022692"/>
    </source>
</evidence>
<keyword evidence="5 7" id="KW-1133">Transmembrane helix</keyword>
<proteinExistence type="inferred from homology"/>
<keyword evidence="6 7" id="KW-0472">Membrane</keyword>
<comment type="subcellular location">
    <subcellularLocation>
        <location evidence="1 7">Cell membrane</location>
        <topology evidence="1 7">Multi-pass membrane protein</topology>
    </subcellularLocation>
</comment>
<evidence type="ECO:0000256" key="6">
    <source>
        <dbReference type="ARBA" id="ARBA00023136"/>
    </source>
</evidence>
<dbReference type="GO" id="GO:0055085">
    <property type="term" value="P:transmembrane transport"/>
    <property type="evidence" value="ECO:0007669"/>
    <property type="project" value="InterPro"/>
</dbReference>
<evidence type="ECO:0000313" key="9">
    <source>
        <dbReference type="EMBL" id="MXY93330.1"/>
    </source>
</evidence>
<dbReference type="InterPro" id="IPR035906">
    <property type="entry name" value="MetI-like_sf"/>
</dbReference>
<feature type="transmembrane region" description="Helical" evidence="7">
    <location>
        <begin position="211"/>
        <end position="234"/>
    </location>
</feature>
<sequence length="293" mass="32975">MQRVSTMRAARVDRVASRRQQELVANTITHILLIVLGLAALAPFWWMISTSFKTEFEAFQLPPTWLPLEPTLEAYGDLFLDQPFGIFFYNSVKIAVLGVGGQLITSSLAAFAFARLDFPGKNVLFIIVLSTMMVPYAVTVIPLYIVMHRIGWVNTHLPLIVPAMLSSAYGTFLLRQFMFSLPVELEDAARIDGCSSFGIYRRIALPLMKPALATLGVFSFMASWNNFFGPFIFLDRKYLFTVQLGVALVQRQWYTSWPRLMAGSVVVTLPVLLVFLLLQRYFVRGISLTGIKG</sequence>
<evidence type="ECO:0000256" key="7">
    <source>
        <dbReference type="RuleBase" id="RU363032"/>
    </source>
</evidence>
<comment type="similarity">
    <text evidence="7">Belongs to the binding-protein-dependent transport system permease family.</text>
</comment>
<dbReference type="EMBL" id="VXRG01000066">
    <property type="protein sequence ID" value="MXY93330.1"/>
    <property type="molecule type" value="Genomic_DNA"/>
</dbReference>
<accession>A0A6B0YQU3</accession>
<feature type="domain" description="ABC transmembrane type-1" evidence="8">
    <location>
        <begin position="88"/>
        <end position="278"/>
    </location>
</feature>
<name>A0A6B0YQU3_9CHLR</name>
<gene>
    <name evidence="9" type="ORF">F4Y42_07780</name>
</gene>
<comment type="caution">
    <text evidence="9">The sequence shown here is derived from an EMBL/GenBank/DDBJ whole genome shotgun (WGS) entry which is preliminary data.</text>
</comment>
<dbReference type="Gene3D" id="1.10.3720.10">
    <property type="entry name" value="MetI-like"/>
    <property type="match status" value="1"/>
</dbReference>
<dbReference type="SUPFAM" id="SSF161098">
    <property type="entry name" value="MetI-like"/>
    <property type="match status" value="1"/>
</dbReference>
<feature type="transmembrane region" description="Helical" evidence="7">
    <location>
        <begin position="260"/>
        <end position="278"/>
    </location>
</feature>
<dbReference type="AlphaFoldDB" id="A0A6B0YQU3"/>
<keyword evidence="2 7" id="KW-0813">Transport</keyword>
<dbReference type="PANTHER" id="PTHR43744">
    <property type="entry name" value="ABC TRANSPORTER PERMEASE PROTEIN MG189-RELATED-RELATED"/>
    <property type="match status" value="1"/>
</dbReference>
<dbReference type="PANTHER" id="PTHR43744:SF12">
    <property type="entry name" value="ABC TRANSPORTER PERMEASE PROTEIN MG189-RELATED"/>
    <property type="match status" value="1"/>
</dbReference>
<feature type="transmembrane region" description="Helical" evidence="7">
    <location>
        <begin position="123"/>
        <end position="145"/>
    </location>
</feature>
<dbReference type="CDD" id="cd06261">
    <property type="entry name" value="TM_PBP2"/>
    <property type="match status" value="1"/>
</dbReference>
<dbReference type="GO" id="GO:0005886">
    <property type="term" value="C:plasma membrane"/>
    <property type="evidence" value="ECO:0007669"/>
    <property type="project" value="UniProtKB-SubCell"/>
</dbReference>
<dbReference type="Pfam" id="PF00528">
    <property type="entry name" value="BPD_transp_1"/>
    <property type="match status" value="1"/>
</dbReference>
<dbReference type="InterPro" id="IPR000515">
    <property type="entry name" value="MetI-like"/>
</dbReference>
<dbReference type="PROSITE" id="PS50928">
    <property type="entry name" value="ABC_TM1"/>
    <property type="match status" value="1"/>
</dbReference>
<organism evidence="9">
    <name type="scientific">Caldilineaceae bacterium SB0664_bin_27</name>
    <dbReference type="NCBI Taxonomy" id="2605260"/>
    <lineage>
        <taxon>Bacteria</taxon>
        <taxon>Bacillati</taxon>
        <taxon>Chloroflexota</taxon>
        <taxon>Caldilineae</taxon>
        <taxon>Caldilineales</taxon>
        <taxon>Caldilineaceae</taxon>
    </lineage>
</organism>
<evidence type="ECO:0000256" key="3">
    <source>
        <dbReference type="ARBA" id="ARBA00022475"/>
    </source>
</evidence>